<evidence type="ECO:0000313" key="2">
    <source>
        <dbReference type="EMBL" id="KER23414.1"/>
    </source>
</evidence>
<sequence>MDSILRQIFGENHIQSRRMPCESPSSSRLWPNNVTKGSDWTDAGRKQCSDSSKCTTDEAPRALDREEYPACTPP</sequence>
<dbReference type="Proteomes" id="UP000054324">
    <property type="component" value="Unassembled WGS sequence"/>
</dbReference>
<evidence type="ECO:0000256" key="1">
    <source>
        <dbReference type="SAM" id="MobiDB-lite"/>
    </source>
</evidence>
<proteinExistence type="predicted"/>
<keyword evidence="3" id="KW-1185">Reference proteome</keyword>
<organism evidence="2 3">
    <name type="scientific">Opisthorchis viverrini</name>
    <name type="common">Southeast Asian liver fluke</name>
    <dbReference type="NCBI Taxonomy" id="6198"/>
    <lineage>
        <taxon>Eukaryota</taxon>
        <taxon>Metazoa</taxon>
        <taxon>Spiralia</taxon>
        <taxon>Lophotrochozoa</taxon>
        <taxon>Platyhelminthes</taxon>
        <taxon>Trematoda</taxon>
        <taxon>Digenea</taxon>
        <taxon>Opisthorchiida</taxon>
        <taxon>Opisthorchiata</taxon>
        <taxon>Opisthorchiidae</taxon>
        <taxon>Opisthorchis</taxon>
    </lineage>
</organism>
<reference evidence="2 3" key="1">
    <citation type="submission" date="2013-11" db="EMBL/GenBank/DDBJ databases">
        <title>Opisthorchis viverrini - life in the bile duct.</title>
        <authorList>
            <person name="Young N.D."/>
            <person name="Nagarajan N."/>
            <person name="Lin S.J."/>
            <person name="Korhonen P.K."/>
            <person name="Jex A.R."/>
            <person name="Hall R.S."/>
            <person name="Safavi-Hemami H."/>
            <person name="Kaewkong W."/>
            <person name="Bertrand D."/>
            <person name="Gao S."/>
            <person name="Seet Q."/>
            <person name="Wongkham S."/>
            <person name="Teh B.T."/>
            <person name="Wongkham C."/>
            <person name="Intapan P.M."/>
            <person name="Maleewong W."/>
            <person name="Yang X."/>
            <person name="Hu M."/>
            <person name="Wang Z."/>
            <person name="Hofmann A."/>
            <person name="Sternberg P.W."/>
            <person name="Tan P."/>
            <person name="Wang J."/>
            <person name="Gasser R.B."/>
        </authorList>
    </citation>
    <scope>NUCLEOTIDE SEQUENCE [LARGE SCALE GENOMIC DNA]</scope>
</reference>
<feature type="compositionally biased region" description="Polar residues" evidence="1">
    <location>
        <begin position="23"/>
        <end position="38"/>
    </location>
</feature>
<name>A0A075A7H4_OPIVI</name>
<dbReference type="CTD" id="20322866"/>
<feature type="compositionally biased region" description="Basic and acidic residues" evidence="1">
    <location>
        <begin position="55"/>
        <end position="68"/>
    </location>
</feature>
<dbReference type="RefSeq" id="XP_009172825.1">
    <property type="nucleotide sequence ID" value="XM_009174561.1"/>
</dbReference>
<accession>A0A075A7H4</accession>
<gene>
    <name evidence="2" type="ORF">T265_08687</name>
</gene>
<dbReference type="EMBL" id="KL596850">
    <property type="protein sequence ID" value="KER23414.1"/>
    <property type="molecule type" value="Genomic_DNA"/>
</dbReference>
<protein>
    <submittedName>
        <fullName evidence="2">Uncharacterized protein</fullName>
    </submittedName>
</protein>
<dbReference type="KEGG" id="ovi:T265_08687"/>
<dbReference type="AlphaFoldDB" id="A0A075A7H4"/>
<evidence type="ECO:0000313" key="3">
    <source>
        <dbReference type="Proteomes" id="UP000054324"/>
    </source>
</evidence>
<dbReference type="GeneID" id="20322866"/>
<feature type="region of interest" description="Disordered" evidence="1">
    <location>
        <begin position="15"/>
        <end position="74"/>
    </location>
</feature>